<name>W6N6N4_CLOTY</name>
<feature type="transmembrane region" description="Helical" evidence="1">
    <location>
        <begin position="83"/>
        <end position="104"/>
    </location>
</feature>
<feature type="transmembrane region" description="Helical" evidence="1">
    <location>
        <begin position="47"/>
        <end position="67"/>
    </location>
</feature>
<dbReference type="GeneID" id="29420748"/>
<dbReference type="InterPro" id="IPR046664">
    <property type="entry name" value="DUF6773"/>
</dbReference>
<keyword evidence="1" id="KW-0812">Transmembrane</keyword>
<accession>W6N6N4</accession>
<evidence type="ECO:0000313" key="3">
    <source>
        <dbReference type="Proteomes" id="UP000019482"/>
    </source>
</evidence>
<gene>
    <name evidence="2" type="ORF">CTDIVETGP_2131</name>
</gene>
<feature type="transmembrane region" description="Helical" evidence="1">
    <location>
        <begin position="116"/>
        <end position="137"/>
    </location>
</feature>
<protein>
    <submittedName>
        <fullName evidence="2">Uncharacterized protein</fullName>
    </submittedName>
</protein>
<dbReference type="Proteomes" id="UP000019482">
    <property type="component" value="Unassembled WGS sequence"/>
</dbReference>
<evidence type="ECO:0000256" key="1">
    <source>
        <dbReference type="SAM" id="Phobius"/>
    </source>
</evidence>
<dbReference type="OrthoDB" id="1778311at2"/>
<keyword evidence="1" id="KW-0472">Membrane</keyword>
<dbReference type="EMBL" id="CBXI010000040">
    <property type="protein sequence ID" value="CDL92061.1"/>
    <property type="molecule type" value="Genomic_DNA"/>
</dbReference>
<comment type="caution">
    <text evidence="2">The sequence shown here is derived from an EMBL/GenBank/DDBJ whole genome shotgun (WGS) entry which is preliminary data.</text>
</comment>
<evidence type="ECO:0000313" key="2">
    <source>
        <dbReference type="EMBL" id="CDL92061.1"/>
    </source>
</evidence>
<feature type="transmembrane region" description="Helical" evidence="1">
    <location>
        <begin position="21"/>
        <end position="41"/>
    </location>
</feature>
<dbReference type="RefSeq" id="WP_017894998.1">
    <property type="nucleotide sequence ID" value="NZ_CBXI010000040.1"/>
</dbReference>
<dbReference type="AlphaFoldDB" id="W6N6N4"/>
<sequence>MKKIRKIIDERQELEMLKIEHLGFWIMFWLLFASIIVKTTMGMSFKQFGVEFGIFMIGCIFTLIGYLHKGTWDAYTKPCIKTYLLYSIAGTIIVGILFGVTRYLTMDYFRNNIQHLIIATCIFSLSIFVLVFIALYLTGQYAIKRQKQLEKKYK</sequence>
<organism evidence="2 3">
    <name type="scientific">Clostridium tyrobutyricum DIVETGP</name>
    <dbReference type="NCBI Taxonomy" id="1408889"/>
    <lineage>
        <taxon>Bacteria</taxon>
        <taxon>Bacillati</taxon>
        <taxon>Bacillota</taxon>
        <taxon>Clostridia</taxon>
        <taxon>Eubacteriales</taxon>
        <taxon>Clostridiaceae</taxon>
        <taxon>Clostridium</taxon>
    </lineage>
</organism>
<keyword evidence="3" id="KW-1185">Reference proteome</keyword>
<proteinExistence type="predicted"/>
<reference evidence="2 3" key="1">
    <citation type="journal article" date="2015" name="Genome Announc.">
        <title>Draft Genome Sequence of Clostridium tyrobutyricum Strain DIVETGP, Isolated from Cow's Milk for Grana Padano Production.</title>
        <authorList>
            <person name="Soggiu A."/>
            <person name="Piras C."/>
            <person name="Gaiarsa S."/>
            <person name="Sassera D."/>
            <person name="Roncada P."/>
            <person name="Bendixen E."/>
            <person name="Brasca M."/>
            <person name="Bonizzi L."/>
        </authorList>
    </citation>
    <scope>NUCLEOTIDE SEQUENCE [LARGE SCALE GENOMIC DNA]</scope>
    <source>
        <strain evidence="2 3">DIVETGP</strain>
    </source>
</reference>
<keyword evidence="1" id="KW-1133">Transmembrane helix</keyword>
<dbReference type="Pfam" id="PF20563">
    <property type="entry name" value="DUF6773"/>
    <property type="match status" value="1"/>
</dbReference>